<dbReference type="GO" id="GO:0004315">
    <property type="term" value="F:3-oxoacyl-[acyl-carrier-protein] synthase activity"/>
    <property type="evidence" value="ECO:0007669"/>
    <property type="project" value="InterPro"/>
</dbReference>
<evidence type="ECO:0000256" key="3">
    <source>
        <dbReference type="ARBA" id="ARBA00022553"/>
    </source>
</evidence>
<evidence type="ECO:0000313" key="13">
    <source>
        <dbReference type="EMBL" id="KRV50592.1"/>
    </source>
</evidence>
<dbReference type="InterPro" id="IPR050091">
    <property type="entry name" value="PKS_NRPS_Biosynth_Enz"/>
</dbReference>
<dbReference type="CDD" id="cd00833">
    <property type="entry name" value="PKS"/>
    <property type="match status" value="1"/>
</dbReference>
<dbReference type="InterPro" id="IPR016036">
    <property type="entry name" value="Malonyl_transacylase_ACP-bd"/>
</dbReference>
<dbReference type="InterPro" id="IPR009081">
    <property type="entry name" value="PP-bd_ACP"/>
</dbReference>
<dbReference type="PANTHER" id="PTHR43775">
    <property type="entry name" value="FATTY ACID SYNTHASE"/>
    <property type="match status" value="1"/>
</dbReference>
<dbReference type="InterPro" id="IPR020806">
    <property type="entry name" value="PKS_PP-bd"/>
</dbReference>
<evidence type="ECO:0000259" key="12">
    <source>
        <dbReference type="PROSITE" id="PS52004"/>
    </source>
</evidence>
<sequence>MSSHRPATDPDEVPEDAIAVIGMACRLPGADSPEEFWENLCAGRESIVDLSDEELLDQGVPADVLKHPDYVKRAAPLEGFDEFDADFFGFSAQAARVLDPQHRLFLQACWHALEDAAVDPQRYDGDIGVYGTGSGNAYFAYHVLSHHDPRELLGAGMNTEQLSLMSGSDSAFIATRVSHALDLRGPSLTVQTACSSALVAVHLACQSLLGGECDMALAGGMTVKVPHRMGYLYEPGAIVSRDGRCRAFDAAASGTVFGSGGGVVVLRPLADALAAGDRIRAVIRGSAVNNDGALKMAFSAPSVEGQAQAVADALAIAGVEPDDIGYVETHGTGTALGDPVEVAALARAFAGRTRPCPIGSVKPNVGHLEYASGMPGLIKTVLALEHRTLPPTVHYTAPNPELRLGEVPFRVQDRLEPWTSEGPLLAGVSSLGAGGTNVHLVLQEAPPTGVEADADAVARQAPEPQVLLLSARGPEELDRTAQRLAAHLQAAPGQRLVDVAATLADGRRAHPHRRAVVARTHDQAVRALASPGHPCAHTGTAPDGAPSVAFLLPGQGTQYPGMTAGLYRSDAGFRQHLTECAEAFSTELGQDLLAVLLDGDDEALHRTDVAQAALFSVEYALAGWLGERGVRPDALAGHSVGECAAACLAGVVELPDAVRMVAARGRLMAQAPPGAMLSVQLPGERLVEELAGSGVELSAVNEPGGCVVAGPVDAVRRLADRLTARGVGVRTLRTAHAFHTGAVQDAADRFAEEIRGIPLGPPRVPLLSNVTGTWMTAQEAVDHGRWARQVRATVRFADNAAALLAEDRRVLVEVGPGRALTTLARRSEAWRDTHRAVRTVRHPSEPGDDAEVLALALGALWAAGVDVDWSPARAGHAPRRVSLPGYPFRRDRHWIPSAHLGPDAPVRPVGRREADPVPEGVAAPPAGSADHRGGPAASGTREVLTALWSELLGVEEVPPDANFFDLRGDSLIAVQLASRATRAGLVMAPQDVFAHQTVAALADAIDAATARVAPGGGPRAAADLGPTTGPVPLTPSQLRLLEQPRSSGFCVPLVLDAPARLAPEALEEALTRVVASHDGLRLRVRHQDGVWEQEVTEPPLRVPLLVVDAATADARAEADQASERVVEELTRAIAEDGYRGGALLRAACLPGDDRRPTRLVLVLHHLLVDIASERLLLEDLNTACRQLLGGAAVELPPATTPWSHWARRVAALAADPEVHAERSWWLAPERRAVRSALSLDDTGPPRGGADVRCAQAVLDADVTTALLAVQRDRRAPMDEAVLAAVAVAHREVTGEDRLLVDVEGHGRAVPLPDVDLSRTVGSCTTVHPVLLSTGGRGVQGALARSREALRATPRQGLGYGVLHRLHAPTAALVAALPQPEVMVCYLGALSHQVAELDGGPLTPVPGAATGARSAAACLGNPVEVRCYLDGGRVHLDWWYDAGRCSPGLAGELARRSADALRALARATPQVPAAPRPPVAGRQPDDASTAAPPAATAPTAGPPGGWDDLTEDELAELFAEPRRRTKDHP</sequence>
<dbReference type="GO" id="GO:0017000">
    <property type="term" value="P:antibiotic biosynthetic process"/>
    <property type="evidence" value="ECO:0007669"/>
    <property type="project" value="UniProtKB-KW"/>
</dbReference>
<dbReference type="SUPFAM" id="SSF55048">
    <property type="entry name" value="Probable ACP-binding domain of malonyl-CoA ACP transacylase"/>
    <property type="match status" value="1"/>
</dbReference>
<dbReference type="Pfam" id="PF02801">
    <property type="entry name" value="Ketoacyl-synt_C"/>
    <property type="match status" value="1"/>
</dbReference>
<dbReference type="InterPro" id="IPR036736">
    <property type="entry name" value="ACP-like_sf"/>
</dbReference>
<keyword evidence="8" id="KW-0511">Multifunctional enzyme</keyword>
<keyword evidence="6" id="KW-0443">Lipid metabolism</keyword>
<dbReference type="InterPro" id="IPR001227">
    <property type="entry name" value="Ac_transferase_dom_sf"/>
</dbReference>
<evidence type="ECO:0000256" key="10">
    <source>
        <dbReference type="SAM" id="MobiDB-lite"/>
    </source>
</evidence>
<dbReference type="PROSITE" id="PS00606">
    <property type="entry name" value="KS3_1"/>
    <property type="match status" value="1"/>
</dbReference>
<organism evidence="13 14">
    <name type="scientific">Wenjunlia vitaminophila</name>
    <name type="common">Streptomyces vitaminophilus</name>
    <dbReference type="NCBI Taxonomy" id="76728"/>
    <lineage>
        <taxon>Bacteria</taxon>
        <taxon>Bacillati</taxon>
        <taxon>Actinomycetota</taxon>
        <taxon>Actinomycetes</taxon>
        <taxon>Kitasatosporales</taxon>
        <taxon>Streptomycetaceae</taxon>
        <taxon>Wenjunlia</taxon>
    </lineage>
</organism>
<dbReference type="GO" id="GO:0004312">
    <property type="term" value="F:fatty acid synthase activity"/>
    <property type="evidence" value="ECO:0007669"/>
    <property type="project" value="TreeGrafter"/>
</dbReference>
<dbReference type="Pfam" id="PF00109">
    <property type="entry name" value="ketoacyl-synt"/>
    <property type="match status" value="1"/>
</dbReference>
<comment type="caution">
    <text evidence="13">The sequence shown here is derived from an EMBL/GenBank/DDBJ whole genome shotgun (WGS) entry which is preliminary data.</text>
</comment>
<dbReference type="InterPro" id="IPR014030">
    <property type="entry name" value="Ketoacyl_synth_N"/>
</dbReference>
<gene>
    <name evidence="13" type="ORF">AQ490_16155</name>
</gene>
<keyword evidence="4" id="KW-0808">Transferase</keyword>
<feature type="compositionally biased region" description="Low complexity" evidence="10">
    <location>
        <begin position="1488"/>
        <end position="1498"/>
    </location>
</feature>
<dbReference type="SUPFAM" id="SSF52777">
    <property type="entry name" value="CoA-dependent acyltransferases"/>
    <property type="match status" value="2"/>
</dbReference>
<dbReference type="Gene3D" id="3.30.559.10">
    <property type="entry name" value="Chloramphenicol acetyltransferase-like domain"/>
    <property type="match status" value="1"/>
</dbReference>
<evidence type="ECO:0000256" key="4">
    <source>
        <dbReference type="ARBA" id="ARBA00022679"/>
    </source>
</evidence>
<dbReference type="SMART" id="SM00825">
    <property type="entry name" value="PKS_KS"/>
    <property type="match status" value="1"/>
</dbReference>
<dbReference type="Gene3D" id="3.30.559.30">
    <property type="entry name" value="Nonribosomal peptide synthetase, condensation domain"/>
    <property type="match status" value="1"/>
</dbReference>
<dbReference type="Gene3D" id="3.40.47.10">
    <property type="match status" value="1"/>
</dbReference>
<dbReference type="SUPFAM" id="SSF47336">
    <property type="entry name" value="ACP-like"/>
    <property type="match status" value="1"/>
</dbReference>
<dbReference type="PANTHER" id="PTHR43775:SF37">
    <property type="entry name" value="SI:DKEY-61P9.11"/>
    <property type="match status" value="1"/>
</dbReference>
<dbReference type="InterPro" id="IPR023213">
    <property type="entry name" value="CAT-like_dom_sf"/>
</dbReference>
<keyword evidence="3" id="KW-0597">Phosphoprotein</keyword>
<dbReference type="SUPFAM" id="SSF52151">
    <property type="entry name" value="FabD/lysophospholipase-like"/>
    <property type="match status" value="1"/>
</dbReference>
<dbReference type="GO" id="GO:0005886">
    <property type="term" value="C:plasma membrane"/>
    <property type="evidence" value="ECO:0007669"/>
    <property type="project" value="TreeGrafter"/>
</dbReference>
<feature type="region of interest" description="Disordered" evidence="10">
    <location>
        <begin position="1466"/>
        <end position="1510"/>
    </location>
</feature>
<evidence type="ECO:0000313" key="14">
    <source>
        <dbReference type="Proteomes" id="UP000050867"/>
    </source>
</evidence>
<dbReference type="GO" id="GO:0006633">
    <property type="term" value="P:fatty acid biosynthetic process"/>
    <property type="evidence" value="ECO:0007669"/>
    <property type="project" value="InterPro"/>
</dbReference>
<dbReference type="RefSeq" id="WP_018381507.1">
    <property type="nucleotide sequence ID" value="NZ_LLZU01000005.1"/>
</dbReference>
<dbReference type="STRING" id="76728.AQ490_16155"/>
<dbReference type="Gene3D" id="3.40.366.10">
    <property type="entry name" value="Malonyl-Coenzyme A Acyl Carrier Protein, domain 2"/>
    <property type="match status" value="1"/>
</dbReference>
<protein>
    <recommendedName>
        <fullName evidence="15">Polyketide synthase</fullName>
    </recommendedName>
</protein>
<comment type="cofactor">
    <cofactor evidence="1">
        <name>pantetheine 4'-phosphate</name>
        <dbReference type="ChEBI" id="CHEBI:47942"/>
    </cofactor>
</comment>
<feature type="compositionally biased region" description="Low complexity" evidence="10">
    <location>
        <begin position="917"/>
        <end position="927"/>
    </location>
</feature>
<dbReference type="InterPro" id="IPR020841">
    <property type="entry name" value="PKS_Beta-ketoAc_synthase_dom"/>
</dbReference>
<keyword evidence="7" id="KW-0045">Antibiotic biosynthesis</keyword>
<dbReference type="GO" id="GO:0005737">
    <property type="term" value="C:cytoplasm"/>
    <property type="evidence" value="ECO:0007669"/>
    <property type="project" value="TreeGrafter"/>
</dbReference>
<dbReference type="PROSITE" id="PS52004">
    <property type="entry name" value="KS3_2"/>
    <property type="match status" value="1"/>
</dbReference>
<proteinExistence type="predicted"/>
<feature type="region of interest" description="Disordered" evidence="10">
    <location>
        <begin position="899"/>
        <end position="937"/>
    </location>
</feature>
<dbReference type="Pfam" id="PF00550">
    <property type="entry name" value="PP-binding"/>
    <property type="match status" value="1"/>
</dbReference>
<dbReference type="InterPro" id="IPR016039">
    <property type="entry name" value="Thiolase-like"/>
</dbReference>
<dbReference type="PROSITE" id="PS50075">
    <property type="entry name" value="CARRIER"/>
    <property type="match status" value="1"/>
</dbReference>
<name>A0A0T6LX51_WENVI</name>
<dbReference type="Pfam" id="PF00698">
    <property type="entry name" value="Acyl_transf_1"/>
    <property type="match status" value="1"/>
</dbReference>
<dbReference type="EMBL" id="LLZU01000005">
    <property type="protein sequence ID" value="KRV50592.1"/>
    <property type="molecule type" value="Genomic_DNA"/>
</dbReference>
<keyword evidence="5" id="KW-0276">Fatty acid metabolism</keyword>
<evidence type="ECO:0000256" key="9">
    <source>
        <dbReference type="ARBA" id="ARBA00023315"/>
    </source>
</evidence>
<dbReference type="InterPro" id="IPR018201">
    <property type="entry name" value="Ketoacyl_synth_AS"/>
</dbReference>
<dbReference type="InterPro" id="IPR016035">
    <property type="entry name" value="Acyl_Trfase/lysoPLipase"/>
</dbReference>
<evidence type="ECO:0008006" key="15">
    <source>
        <dbReference type="Google" id="ProtNLM"/>
    </source>
</evidence>
<dbReference type="eggNOG" id="COG3321">
    <property type="taxonomic scope" value="Bacteria"/>
</dbReference>
<evidence type="ECO:0000256" key="7">
    <source>
        <dbReference type="ARBA" id="ARBA00023194"/>
    </source>
</evidence>
<dbReference type="Gene3D" id="3.30.70.3290">
    <property type="match status" value="1"/>
</dbReference>
<dbReference type="InterPro" id="IPR001242">
    <property type="entry name" value="Condensation_dom"/>
</dbReference>
<evidence type="ECO:0000259" key="11">
    <source>
        <dbReference type="PROSITE" id="PS50075"/>
    </source>
</evidence>
<dbReference type="SMART" id="SM00823">
    <property type="entry name" value="PKS_PP"/>
    <property type="match status" value="1"/>
</dbReference>
<feature type="domain" description="Carrier" evidence="11">
    <location>
        <begin position="935"/>
        <end position="1009"/>
    </location>
</feature>
<dbReference type="InterPro" id="IPR014031">
    <property type="entry name" value="Ketoacyl_synth_C"/>
</dbReference>
<keyword evidence="14" id="KW-1185">Reference proteome</keyword>
<dbReference type="SUPFAM" id="SSF53901">
    <property type="entry name" value="Thiolase-like"/>
    <property type="match status" value="1"/>
</dbReference>
<feature type="domain" description="Ketosynthase family 3 (KS3)" evidence="12">
    <location>
        <begin position="15"/>
        <end position="444"/>
    </location>
</feature>
<evidence type="ECO:0000256" key="1">
    <source>
        <dbReference type="ARBA" id="ARBA00001957"/>
    </source>
</evidence>
<dbReference type="Pfam" id="PF00668">
    <property type="entry name" value="Condensation"/>
    <property type="match status" value="1"/>
</dbReference>
<reference evidence="13 14" key="1">
    <citation type="submission" date="2015-10" db="EMBL/GenBank/DDBJ databases">
        <title>Draft genome sequence of pyrrolomycin-producing Streptomyces vitaminophilus.</title>
        <authorList>
            <person name="Graham D.E."/>
            <person name="Mahan K.M."/>
            <person name="Klingeman D.M."/>
            <person name="Hettich R.L."/>
            <person name="Parry R.J."/>
        </authorList>
    </citation>
    <scope>NUCLEOTIDE SEQUENCE [LARGE SCALE GENOMIC DNA]</scope>
    <source>
        <strain evidence="13 14">ATCC 31673</strain>
    </source>
</reference>
<evidence type="ECO:0000256" key="6">
    <source>
        <dbReference type="ARBA" id="ARBA00023098"/>
    </source>
</evidence>
<dbReference type="GO" id="GO:0031177">
    <property type="term" value="F:phosphopantetheine binding"/>
    <property type="evidence" value="ECO:0007669"/>
    <property type="project" value="InterPro"/>
</dbReference>
<keyword evidence="9" id="KW-0012">Acyltransferase</keyword>
<dbReference type="Proteomes" id="UP000050867">
    <property type="component" value="Unassembled WGS sequence"/>
</dbReference>
<dbReference type="OrthoDB" id="9778690at2"/>
<evidence type="ECO:0000256" key="2">
    <source>
        <dbReference type="ARBA" id="ARBA00022450"/>
    </source>
</evidence>
<dbReference type="SMART" id="SM00827">
    <property type="entry name" value="PKS_AT"/>
    <property type="match status" value="1"/>
</dbReference>
<dbReference type="GO" id="GO:0071770">
    <property type="term" value="P:DIM/DIP cell wall layer assembly"/>
    <property type="evidence" value="ECO:0007669"/>
    <property type="project" value="TreeGrafter"/>
</dbReference>
<dbReference type="Pfam" id="PF22621">
    <property type="entry name" value="CurL-like_PKS_C"/>
    <property type="match status" value="1"/>
</dbReference>
<keyword evidence="2" id="KW-0596">Phosphopantetheine</keyword>
<evidence type="ECO:0000256" key="5">
    <source>
        <dbReference type="ARBA" id="ARBA00022832"/>
    </source>
</evidence>
<evidence type="ECO:0000256" key="8">
    <source>
        <dbReference type="ARBA" id="ARBA00023268"/>
    </source>
</evidence>
<dbReference type="Gene3D" id="1.10.1200.10">
    <property type="entry name" value="ACP-like"/>
    <property type="match status" value="1"/>
</dbReference>
<dbReference type="FunFam" id="3.40.47.10:FF:000042">
    <property type="entry name" value="Polyketide synthase Pks13"/>
    <property type="match status" value="1"/>
</dbReference>
<dbReference type="InterPro" id="IPR014043">
    <property type="entry name" value="Acyl_transferase_dom"/>
</dbReference>
<accession>A0A0T6LX51</accession>